<comment type="caution">
    <text evidence="1">The sequence shown here is derived from an EMBL/GenBank/DDBJ whole genome shotgun (WGS) entry which is preliminary data.</text>
</comment>
<reference evidence="1 2" key="1">
    <citation type="journal article" date="2021" name="BMC Genomics">
        <title>Datura genome reveals duplications of psychoactive alkaloid biosynthetic genes and high mutation rate following tissue culture.</title>
        <authorList>
            <person name="Rajewski A."/>
            <person name="Carter-House D."/>
            <person name="Stajich J."/>
            <person name="Litt A."/>
        </authorList>
    </citation>
    <scope>NUCLEOTIDE SEQUENCE [LARGE SCALE GENOMIC DNA]</scope>
    <source>
        <strain evidence="1">AR-01</strain>
    </source>
</reference>
<organism evidence="1 2">
    <name type="scientific">Datura stramonium</name>
    <name type="common">Jimsonweed</name>
    <name type="synonym">Common thornapple</name>
    <dbReference type="NCBI Taxonomy" id="4076"/>
    <lineage>
        <taxon>Eukaryota</taxon>
        <taxon>Viridiplantae</taxon>
        <taxon>Streptophyta</taxon>
        <taxon>Embryophyta</taxon>
        <taxon>Tracheophyta</taxon>
        <taxon>Spermatophyta</taxon>
        <taxon>Magnoliopsida</taxon>
        <taxon>eudicotyledons</taxon>
        <taxon>Gunneridae</taxon>
        <taxon>Pentapetalae</taxon>
        <taxon>asterids</taxon>
        <taxon>lamiids</taxon>
        <taxon>Solanales</taxon>
        <taxon>Solanaceae</taxon>
        <taxon>Solanoideae</taxon>
        <taxon>Datureae</taxon>
        <taxon>Datura</taxon>
    </lineage>
</organism>
<proteinExistence type="predicted"/>
<gene>
    <name evidence="1" type="ORF">HAX54_011410</name>
</gene>
<name>A0ABS8TKP1_DATST</name>
<dbReference type="EMBL" id="JACEIK010001647">
    <property type="protein sequence ID" value="MCD7471122.1"/>
    <property type="molecule type" value="Genomic_DNA"/>
</dbReference>
<feature type="non-terminal residue" evidence="1">
    <location>
        <position position="52"/>
    </location>
</feature>
<sequence>MEMTTIGYSPVKSGKTQMKYWFREKFDSGQCLDPASHRRFVNRDRRFINKSP</sequence>
<dbReference type="Proteomes" id="UP000823775">
    <property type="component" value="Unassembled WGS sequence"/>
</dbReference>
<evidence type="ECO:0000313" key="2">
    <source>
        <dbReference type="Proteomes" id="UP000823775"/>
    </source>
</evidence>
<keyword evidence="2" id="KW-1185">Reference proteome</keyword>
<accession>A0ABS8TKP1</accession>
<protein>
    <submittedName>
        <fullName evidence="1">Uncharacterized protein</fullName>
    </submittedName>
</protein>
<evidence type="ECO:0000313" key="1">
    <source>
        <dbReference type="EMBL" id="MCD7471122.1"/>
    </source>
</evidence>